<dbReference type="FunFam" id="3.30.70.240:FF:000002">
    <property type="entry name" value="GTP-binding protein TypA"/>
    <property type="match status" value="1"/>
</dbReference>
<accession>A0A9D1I159</accession>
<dbReference type="SUPFAM" id="SSF52540">
    <property type="entry name" value="P-loop containing nucleoside triphosphate hydrolases"/>
    <property type="match status" value="1"/>
</dbReference>
<dbReference type="Gene3D" id="2.40.30.10">
    <property type="entry name" value="Translation factors"/>
    <property type="match status" value="1"/>
</dbReference>
<dbReference type="Pfam" id="PF21018">
    <property type="entry name" value="BipA_C"/>
    <property type="match status" value="1"/>
</dbReference>
<dbReference type="Gene3D" id="3.40.50.300">
    <property type="entry name" value="P-loop containing nucleotide triphosphate hydrolases"/>
    <property type="match status" value="1"/>
</dbReference>
<dbReference type="InterPro" id="IPR009000">
    <property type="entry name" value="Transl_B-barrel_sf"/>
</dbReference>
<reference evidence="6" key="1">
    <citation type="submission" date="2020-10" db="EMBL/GenBank/DDBJ databases">
        <authorList>
            <person name="Gilroy R."/>
        </authorList>
    </citation>
    <scope>NUCLEOTIDE SEQUENCE</scope>
    <source>
        <strain evidence="6">ChiHcec3-6078</strain>
    </source>
</reference>
<dbReference type="Gene3D" id="2.40.50.250">
    <property type="entry name" value="bipa protein"/>
    <property type="match status" value="1"/>
</dbReference>
<dbReference type="Gene3D" id="3.30.70.240">
    <property type="match status" value="1"/>
</dbReference>
<dbReference type="Proteomes" id="UP000824090">
    <property type="component" value="Unassembled WGS sequence"/>
</dbReference>
<dbReference type="SMART" id="SM00838">
    <property type="entry name" value="EFG_C"/>
    <property type="match status" value="1"/>
</dbReference>
<dbReference type="InterPro" id="IPR047043">
    <property type="entry name" value="BipA_III"/>
</dbReference>
<dbReference type="GO" id="GO:0010467">
    <property type="term" value="P:gene expression"/>
    <property type="evidence" value="ECO:0007669"/>
    <property type="project" value="UniProtKB-ARBA"/>
</dbReference>
<dbReference type="PROSITE" id="PS51722">
    <property type="entry name" value="G_TR_2"/>
    <property type="match status" value="1"/>
</dbReference>
<evidence type="ECO:0000259" key="5">
    <source>
        <dbReference type="PROSITE" id="PS51722"/>
    </source>
</evidence>
<dbReference type="InterPro" id="IPR042116">
    <property type="entry name" value="TypA/BipA_C"/>
</dbReference>
<feature type="domain" description="Tr-type G" evidence="5">
    <location>
        <begin position="1"/>
        <end position="160"/>
    </location>
</feature>
<evidence type="ECO:0000313" key="6">
    <source>
        <dbReference type="EMBL" id="HIU25045.1"/>
    </source>
</evidence>
<dbReference type="CDD" id="cd03691">
    <property type="entry name" value="BipA_TypA_II"/>
    <property type="match status" value="1"/>
</dbReference>
<dbReference type="GO" id="GO:0005525">
    <property type="term" value="F:GTP binding"/>
    <property type="evidence" value="ECO:0007669"/>
    <property type="project" value="UniProtKB-KW"/>
</dbReference>
<dbReference type="FunFam" id="2.40.50.250:FF:000001">
    <property type="entry name" value="GTP-binding protein TypA"/>
    <property type="match status" value="1"/>
</dbReference>
<dbReference type="SUPFAM" id="SSF50447">
    <property type="entry name" value="Translation proteins"/>
    <property type="match status" value="1"/>
</dbReference>
<dbReference type="GO" id="GO:0005829">
    <property type="term" value="C:cytosol"/>
    <property type="evidence" value="ECO:0007669"/>
    <property type="project" value="TreeGrafter"/>
</dbReference>
<dbReference type="FunFam" id="2.40.30.10:FF:000016">
    <property type="entry name" value="GTP-binding protein TypA"/>
    <property type="match status" value="1"/>
</dbReference>
<dbReference type="PANTHER" id="PTHR42908">
    <property type="entry name" value="TRANSLATION ELONGATION FACTOR-RELATED"/>
    <property type="match status" value="1"/>
</dbReference>
<feature type="non-terminal residue" evidence="6">
    <location>
        <position position="1"/>
    </location>
</feature>
<protein>
    <recommendedName>
        <fullName evidence="3">50S ribosomal subunit assembly factor BipA</fullName>
    </recommendedName>
</protein>
<evidence type="ECO:0000256" key="3">
    <source>
        <dbReference type="ARBA" id="ARBA00035722"/>
    </source>
</evidence>
<dbReference type="GO" id="GO:0003924">
    <property type="term" value="F:GTPase activity"/>
    <property type="evidence" value="ECO:0007669"/>
    <property type="project" value="InterPro"/>
</dbReference>
<name>A0A9D1I159_9FIRM</name>
<dbReference type="Pfam" id="PF00009">
    <property type="entry name" value="GTP_EFTU"/>
    <property type="match status" value="1"/>
</dbReference>
<dbReference type="EMBL" id="DVMP01000018">
    <property type="protein sequence ID" value="HIU25045.1"/>
    <property type="molecule type" value="Genomic_DNA"/>
</dbReference>
<reference evidence="6" key="2">
    <citation type="journal article" date="2021" name="PeerJ">
        <title>Extensive microbial diversity within the chicken gut microbiome revealed by metagenomics and culture.</title>
        <authorList>
            <person name="Gilroy R."/>
            <person name="Ravi A."/>
            <person name="Getino M."/>
            <person name="Pursley I."/>
            <person name="Horton D.L."/>
            <person name="Alikhan N.F."/>
            <person name="Baker D."/>
            <person name="Gharbi K."/>
            <person name="Hall N."/>
            <person name="Watson M."/>
            <person name="Adriaenssens E.M."/>
            <person name="Foster-Nyarko E."/>
            <person name="Jarju S."/>
            <person name="Secka A."/>
            <person name="Antonio M."/>
            <person name="Oren A."/>
            <person name="Chaudhuri R.R."/>
            <person name="La Ragione R."/>
            <person name="Hildebrand F."/>
            <person name="Pallen M.J."/>
        </authorList>
    </citation>
    <scope>NUCLEOTIDE SEQUENCE</scope>
    <source>
        <strain evidence="6">ChiHcec3-6078</strain>
    </source>
</reference>
<keyword evidence="2" id="KW-0342">GTP-binding</keyword>
<dbReference type="InterPro" id="IPR000640">
    <property type="entry name" value="EFG_V-like"/>
</dbReference>
<dbReference type="InterPro" id="IPR047042">
    <property type="entry name" value="BipA_II"/>
</dbReference>
<dbReference type="InterPro" id="IPR035651">
    <property type="entry name" value="BipA_V"/>
</dbReference>
<dbReference type="SUPFAM" id="SSF54980">
    <property type="entry name" value="EF-G C-terminal domain-like"/>
    <property type="match status" value="2"/>
</dbReference>
<dbReference type="InterPro" id="IPR035647">
    <property type="entry name" value="EFG_III/V"/>
</dbReference>
<sequence length="570" mass="64019">SKNCSVMHGDVKINIVDTPGHADFSSEVERIIKTVDTVILLVDSSEGPMPQTRFVLKKSLEQGINPILLINKIDKKDARIDEVVDEVYELFMDLEANDRQLDFPILYGIARQGIVVYDPEDVKNIKVEEGDAKIKKSAKGMGGLDITPLFDTIINHAEPYPDLDDEPLQLQISALAYDDYIGRLGIGRITKGVVKAAGQVAVASGSGAAEQRKINQVFVYRGLKRVAVEEARSGDIVVVSGIPDISIGQTICDPENPQPLEMIQIEEPTLSMYFMVNKSPFAGRVGKFVTSRHIRERLNRELEVNVGLKVEETDSTDSFKVSGRGELHLSILIENMRREGYELAVSKPEVIMRRGEKNQLLEPVEEVIISVPDEYSGSVISKLNLRKGMMREMKSENGFIRLEYLVPTRGLLGYRSEFINDTRGEGTMIRRFDRFEEYSGEIPQRTNGVAIAQEEGIATPYAIFNISERVQMFIEPGTRVYEGMIIGMNSRSDDMVVNPCRAKKASNMRAAGSDENIKLAPARTFTLEEALEFIDDDELVEIVPDDIRLRKKYLRELDRRRKGKKVKTEA</sequence>
<dbReference type="Pfam" id="PF00679">
    <property type="entry name" value="EFG_C"/>
    <property type="match status" value="1"/>
</dbReference>
<gene>
    <name evidence="6" type="ORF">IAC50_00915</name>
</gene>
<dbReference type="Gene3D" id="3.30.70.870">
    <property type="entry name" value="Elongation Factor G (Translational Gtpase), domain 3"/>
    <property type="match status" value="1"/>
</dbReference>
<dbReference type="InterPro" id="IPR048876">
    <property type="entry name" value="BipA_C"/>
</dbReference>
<evidence type="ECO:0000256" key="2">
    <source>
        <dbReference type="ARBA" id="ARBA00023134"/>
    </source>
</evidence>
<dbReference type="PANTHER" id="PTHR42908:SF8">
    <property type="entry name" value="TR-TYPE G DOMAIN-CONTAINING PROTEIN"/>
    <property type="match status" value="1"/>
</dbReference>
<dbReference type="GO" id="GO:0042254">
    <property type="term" value="P:ribosome biogenesis"/>
    <property type="evidence" value="ECO:0007669"/>
    <property type="project" value="UniProtKB-ARBA"/>
</dbReference>
<dbReference type="NCBIfam" id="TIGR00231">
    <property type="entry name" value="small_GTP"/>
    <property type="match status" value="1"/>
</dbReference>
<comment type="catalytic activity">
    <reaction evidence="4">
        <text>GTP + H2O = GDP + phosphate + H(+)</text>
        <dbReference type="Rhea" id="RHEA:19669"/>
        <dbReference type="ChEBI" id="CHEBI:15377"/>
        <dbReference type="ChEBI" id="CHEBI:15378"/>
        <dbReference type="ChEBI" id="CHEBI:37565"/>
        <dbReference type="ChEBI" id="CHEBI:43474"/>
        <dbReference type="ChEBI" id="CHEBI:58189"/>
    </reaction>
</comment>
<evidence type="ECO:0000256" key="1">
    <source>
        <dbReference type="ARBA" id="ARBA00022741"/>
    </source>
</evidence>
<dbReference type="CDD" id="cd03710">
    <property type="entry name" value="BipA_TypA_C"/>
    <property type="match status" value="1"/>
</dbReference>
<dbReference type="InterPro" id="IPR005225">
    <property type="entry name" value="Small_GTP-bd"/>
</dbReference>
<proteinExistence type="predicted"/>
<comment type="caution">
    <text evidence="6">The sequence shown here is derived from an EMBL/GenBank/DDBJ whole genome shotgun (WGS) entry which is preliminary data.</text>
</comment>
<dbReference type="FunFam" id="3.30.70.870:FF:000003">
    <property type="entry name" value="GTP-binding protein TypA"/>
    <property type="match status" value="1"/>
</dbReference>
<keyword evidence="1" id="KW-0547">Nucleotide-binding</keyword>
<evidence type="ECO:0000313" key="7">
    <source>
        <dbReference type="Proteomes" id="UP000824090"/>
    </source>
</evidence>
<dbReference type="InterPro" id="IPR000795">
    <property type="entry name" value="T_Tr_GTP-bd_dom"/>
</dbReference>
<evidence type="ECO:0000256" key="4">
    <source>
        <dbReference type="ARBA" id="ARBA00048548"/>
    </source>
</evidence>
<dbReference type="CDD" id="cd16263">
    <property type="entry name" value="BipA_III"/>
    <property type="match status" value="1"/>
</dbReference>
<dbReference type="AlphaFoldDB" id="A0A9D1I159"/>
<dbReference type="GO" id="GO:1990904">
    <property type="term" value="C:ribonucleoprotein complex"/>
    <property type="evidence" value="ECO:0007669"/>
    <property type="project" value="TreeGrafter"/>
</dbReference>
<dbReference type="GO" id="GO:0009409">
    <property type="term" value="P:response to cold"/>
    <property type="evidence" value="ECO:0007669"/>
    <property type="project" value="UniProtKB-ARBA"/>
</dbReference>
<dbReference type="InterPro" id="IPR027417">
    <property type="entry name" value="P-loop_NTPase"/>
</dbReference>
<organism evidence="6 7">
    <name type="scientific">Candidatus Allocopromorpha excrementigallinarum</name>
    <dbReference type="NCBI Taxonomy" id="2840742"/>
    <lineage>
        <taxon>Bacteria</taxon>
        <taxon>Bacillati</taxon>
        <taxon>Bacillota</taxon>
        <taxon>Clostridia</taxon>
        <taxon>Eubacteriales</taxon>
        <taxon>Eubacteriaceae</taxon>
        <taxon>Eubacteriaceae incertae sedis</taxon>
        <taxon>Candidatus Allocopromorpha</taxon>
    </lineage>
</organism>